<organism evidence="5 6">
    <name type="scientific">Tahibacter aquaticus</name>
    <dbReference type="NCBI Taxonomy" id="520092"/>
    <lineage>
        <taxon>Bacteria</taxon>
        <taxon>Pseudomonadati</taxon>
        <taxon>Pseudomonadota</taxon>
        <taxon>Gammaproteobacteria</taxon>
        <taxon>Lysobacterales</taxon>
        <taxon>Rhodanobacteraceae</taxon>
        <taxon>Tahibacter</taxon>
    </lineage>
</organism>
<dbReference type="EC" id="3.1.3.12" evidence="4"/>
<evidence type="ECO:0000313" key="6">
    <source>
        <dbReference type="Proteomes" id="UP000295293"/>
    </source>
</evidence>
<comment type="caution">
    <text evidence="5">The sequence shown here is derived from an EMBL/GenBank/DDBJ whole genome shotgun (WGS) entry which is preliminary data.</text>
</comment>
<dbReference type="EMBL" id="SNZH01000005">
    <property type="protein sequence ID" value="TDR44993.1"/>
    <property type="molecule type" value="Genomic_DNA"/>
</dbReference>
<accession>A0A4R6Z0E3</accession>
<dbReference type="PANTHER" id="PTHR43768">
    <property type="entry name" value="TREHALOSE 6-PHOSPHATE PHOSPHATASE"/>
    <property type="match status" value="1"/>
</dbReference>
<sequence>MLAKHPAISVSARPDDYASMAALPAPPTRLPGDRSWALFLDLDGTVCAYRDDPAQVALDPAQHALLTRLSTLLDGALCIVSGRSSADLERILGALPLWRVGEHGSRADELRDNAFQAQLVAAEMALHKLSAEEPGTWVERKPSSCALHYRHARDRADCLRKALLPLGHTLDQMRLLDGHLVFEFTTRFSDKGSALWRLMQRAPFTGRIPVAVGDDVTDEDMFTAASALGGFAVAVGPRISAAAAFQLADARAVDRWLRQLAEGEPYALA</sequence>
<protein>
    <recommendedName>
        <fullName evidence="4">Trehalose 6-phosphate phosphatase</fullName>
        <ecNumber evidence="4">3.1.3.12</ecNumber>
    </recommendedName>
</protein>
<keyword evidence="4" id="KW-0460">Magnesium</keyword>
<dbReference type="GO" id="GO:0005992">
    <property type="term" value="P:trehalose biosynthetic process"/>
    <property type="evidence" value="ECO:0007669"/>
    <property type="project" value="UniProtKB-UniPathway"/>
</dbReference>
<name>A0A4R6Z0E3_9GAMM</name>
<gene>
    <name evidence="5" type="ORF">DFR29_105176</name>
</gene>
<evidence type="ECO:0000256" key="1">
    <source>
        <dbReference type="ARBA" id="ARBA00005199"/>
    </source>
</evidence>
<keyword evidence="4" id="KW-0479">Metal-binding</keyword>
<dbReference type="AlphaFoldDB" id="A0A4R6Z0E3"/>
<dbReference type="NCBIfam" id="TIGR00685">
    <property type="entry name" value="T6PP"/>
    <property type="match status" value="1"/>
</dbReference>
<keyword evidence="3 4" id="KW-0378">Hydrolase</keyword>
<dbReference type="GO" id="GO:0000287">
    <property type="term" value="F:magnesium ion binding"/>
    <property type="evidence" value="ECO:0007669"/>
    <property type="project" value="UniProtKB-ARBA"/>
</dbReference>
<dbReference type="Pfam" id="PF02358">
    <property type="entry name" value="Trehalose_PPase"/>
    <property type="match status" value="1"/>
</dbReference>
<comment type="similarity">
    <text evidence="2 4">Belongs to the trehalose phosphatase family.</text>
</comment>
<dbReference type="InterPro" id="IPR006379">
    <property type="entry name" value="HAD-SF_hydro_IIB"/>
</dbReference>
<dbReference type="PANTHER" id="PTHR43768:SF3">
    <property type="entry name" value="TREHALOSE 6-PHOSPHATE PHOSPHATASE"/>
    <property type="match status" value="1"/>
</dbReference>
<dbReference type="InterPro" id="IPR036412">
    <property type="entry name" value="HAD-like_sf"/>
</dbReference>
<comment type="function">
    <text evidence="4">Removes the phosphate from trehalose 6-phosphate to produce free trehalose.</text>
</comment>
<dbReference type="Proteomes" id="UP000295293">
    <property type="component" value="Unassembled WGS sequence"/>
</dbReference>
<evidence type="ECO:0000256" key="2">
    <source>
        <dbReference type="ARBA" id="ARBA00008770"/>
    </source>
</evidence>
<reference evidence="5 6" key="1">
    <citation type="submission" date="2019-03" db="EMBL/GenBank/DDBJ databases">
        <title>Genomic Encyclopedia of Type Strains, Phase IV (KMG-IV): sequencing the most valuable type-strain genomes for metagenomic binning, comparative biology and taxonomic classification.</title>
        <authorList>
            <person name="Goeker M."/>
        </authorList>
    </citation>
    <scope>NUCLEOTIDE SEQUENCE [LARGE SCALE GENOMIC DNA]</scope>
    <source>
        <strain evidence="5 6">DSM 21667</strain>
    </source>
</reference>
<evidence type="ECO:0000256" key="3">
    <source>
        <dbReference type="ARBA" id="ARBA00022801"/>
    </source>
</evidence>
<comment type="cofactor">
    <cofactor evidence="4">
        <name>Mg(2+)</name>
        <dbReference type="ChEBI" id="CHEBI:18420"/>
    </cofactor>
</comment>
<comment type="pathway">
    <text evidence="1 4">Glycan biosynthesis; trehalose biosynthesis.</text>
</comment>
<dbReference type="NCBIfam" id="TIGR01484">
    <property type="entry name" value="HAD-SF-IIB"/>
    <property type="match status" value="1"/>
</dbReference>
<dbReference type="SUPFAM" id="SSF56784">
    <property type="entry name" value="HAD-like"/>
    <property type="match status" value="1"/>
</dbReference>
<dbReference type="UniPathway" id="UPA00299"/>
<dbReference type="InterPro" id="IPR044651">
    <property type="entry name" value="OTSB-like"/>
</dbReference>
<evidence type="ECO:0000313" key="5">
    <source>
        <dbReference type="EMBL" id="TDR44993.1"/>
    </source>
</evidence>
<comment type="catalytic activity">
    <reaction evidence="4">
        <text>alpha,alpha-trehalose 6-phosphate + H2O = alpha,alpha-trehalose + phosphate</text>
        <dbReference type="Rhea" id="RHEA:23420"/>
        <dbReference type="ChEBI" id="CHEBI:15377"/>
        <dbReference type="ChEBI" id="CHEBI:16551"/>
        <dbReference type="ChEBI" id="CHEBI:43474"/>
        <dbReference type="ChEBI" id="CHEBI:58429"/>
        <dbReference type="EC" id="3.1.3.12"/>
    </reaction>
</comment>
<keyword evidence="6" id="KW-1185">Reference proteome</keyword>
<proteinExistence type="inferred from homology"/>
<dbReference type="Gene3D" id="3.30.70.1020">
    <property type="entry name" value="Trehalose-6-phosphate phosphatase related protein, domain 2"/>
    <property type="match status" value="1"/>
</dbReference>
<evidence type="ECO:0000256" key="4">
    <source>
        <dbReference type="RuleBase" id="RU361117"/>
    </source>
</evidence>
<dbReference type="OrthoDB" id="9814913at2"/>
<dbReference type="InterPro" id="IPR003337">
    <property type="entry name" value="Trehalose_PPase"/>
</dbReference>
<dbReference type="Gene3D" id="3.40.50.1000">
    <property type="entry name" value="HAD superfamily/HAD-like"/>
    <property type="match status" value="1"/>
</dbReference>
<dbReference type="InterPro" id="IPR023214">
    <property type="entry name" value="HAD_sf"/>
</dbReference>
<dbReference type="GO" id="GO:0004805">
    <property type="term" value="F:trehalose-phosphatase activity"/>
    <property type="evidence" value="ECO:0007669"/>
    <property type="project" value="UniProtKB-EC"/>
</dbReference>